<dbReference type="EMBL" id="LS483468">
    <property type="protein sequence ID" value="SQI38024.1"/>
    <property type="molecule type" value="Genomic_DNA"/>
</dbReference>
<evidence type="ECO:0000313" key="3">
    <source>
        <dbReference type="Proteomes" id="UP000249091"/>
    </source>
</evidence>
<accession>A0A2X4XMX1</accession>
<proteinExistence type="predicted"/>
<gene>
    <name evidence="2" type="ORF">NCTC10994_03868</name>
</gene>
<dbReference type="STRING" id="1219011.GCA_001895045_01540"/>
<keyword evidence="3" id="KW-1185">Reference proteome</keyword>
<sequence>MTAPLRAGRAAAPSATPHPRRPVNSHNRRVNTPAPDSVSELPLRDTKYRELARYPEFGVVTAWLRDYVRSSVPNARMSEREYWSVSCLPDASVSPKGHRLVTIYAGDLEVAGLRLDTPGPGLRNVQGWITVTRTDLEEACGAPLSQVAAASPALRITESGATATIEWTETPESRAQFDALPWRAPARALVTELVRMGRNRWADLHSPQIAQFAFED</sequence>
<feature type="compositionally biased region" description="Basic residues" evidence="1">
    <location>
        <begin position="18"/>
        <end position="29"/>
    </location>
</feature>
<evidence type="ECO:0000256" key="1">
    <source>
        <dbReference type="SAM" id="MobiDB-lite"/>
    </source>
</evidence>
<dbReference type="KEGG" id="rcr:NCTC10994_03868"/>
<evidence type="ECO:0000313" key="2">
    <source>
        <dbReference type="EMBL" id="SQI38024.1"/>
    </source>
</evidence>
<feature type="region of interest" description="Disordered" evidence="1">
    <location>
        <begin position="1"/>
        <end position="41"/>
    </location>
</feature>
<dbReference type="AlphaFoldDB" id="A0A2X4XMX1"/>
<dbReference type="Proteomes" id="UP000249091">
    <property type="component" value="Chromosome 1"/>
</dbReference>
<name>A0A2X4XMX1_9NOCA</name>
<protein>
    <submittedName>
        <fullName evidence="2">Uncharacterized protein</fullName>
    </submittedName>
</protein>
<reference evidence="2 3" key="1">
    <citation type="submission" date="2018-06" db="EMBL/GenBank/DDBJ databases">
        <authorList>
            <consortium name="Pathogen Informatics"/>
            <person name="Doyle S."/>
        </authorList>
    </citation>
    <scope>NUCLEOTIDE SEQUENCE [LARGE SCALE GENOMIC DNA]</scope>
    <source>
        <strain evidence="2 3">NCTC10994</strain>
    </source>
</reference>
<organism evidence="2 3">
    <name type="scientific">Rhodococcus coprophilus</name>
    <dbReference type="NCBI Taxonomy" id="38310"/>
    <lineage>
        <taxon>Bacteria</taxon>
        <taxon>Bacillati</taxon>
        <taxon>Actinomycetota</taxon>
        <taxon>Actinomycetes</taxon>
        <taxon>Mycobacteriales</taxon>
        <taxon>Nocardiaceae</taxon>
        <taxon>Rhodococcus</taxon>
    </lineage>
</organism>